<feature type="region of interest" description="Disordered" evidence="2">
    <location>
        <begin position="90"/>
        <end position="152"/>
    </location>
</feature>
<dbReference type="AlphaFoldDB" id="A0A9W9AFY9"/>
<name>A0A9W9AFY9_9AGAR</name>
<evidence type="ECO:0000313" key="4">
    <source>
        <dbReference type="Proteomes" id="UP001150266"/>
    </source>
</evidence>
<accession>A0A9W9AFY9</accession>
<evidence type="ECO:0000256" key="1">
    <source>
        <dbReference type="SAM" id="Coils"/>
    </source>
</evidence>
<evidence type="ECO:0000313" key="3">
    <source>
        <dbReference type="EMBL" id="KAJ4480228.1"/>
    </source>
</evidence>
<keyword evidence="4" id="KW-1185">Reference proteome</keyword>
<feature type="coiled-coil region" evidence="1">
    <location>
        <begin position="51"/>
        <end position="79"/>
    </location>
</feature>
<organism evidence="3 4">
    <name type="scientific">Lentinula aciculospora</name>
    <dbReference type="NCBI Taxonomy" id="153920"/>
    <lineage>
        <taxon>Eukaryota</taxon>
        <taxon>Fungi</taxon>
        <taxon>Dikarya</taxon>
        <taxon>Basidiomycota</taxon>
        <taxon>Agaricomycotina</taxon>
        <taxon>Agaricomycetes</taxon>
        <taxon>Agaricomycetidae</taxon>
        <taxon>Agaricales</taxon>
        <taxon>Marasmiineae</taxon>
        <taxon>Omphalotaceae</taxon>
        <taxon>Lentinula</taxon>
    </lineage>
</organism>
<dbReference type="Proteomes" id="UP001150266">
    <property type="component" value="Unassembled WGS sequence"/>
</dbReference>
<gene>
    <name evidence="3" type="ORF">J3R30DRAFT_3701636</name>
</gene>
<evidence type="ECO:0000256" key="2">
    <source>
        <dbReference type="SAM" id="MobiDB-lite"/>
    </source>
</evidence>
<dbReference type="OrthoDB" id="3104104at2759"/>
<comment type="caution">
    <text evidence="3">The sequence shown here is derived from an EMBL/GenBank/DDBJ whole genome shotgun (WGS) entry which is preliminary data.</text>
</comment>
<keyword evidence="1" id="KW-0175">Coiled coil</keyword>
<reference evidence="3" key="1">
    <citation type="submission" date="2022-08" db="EMBL/GenBank/DDBJ databases">
        <title>A Global Phylogenomic Analysis of the Shiitake Genus Lentinula.</title>
        <authorList>
            <consortium name="DOE Joint Genome Institute"/>
            <person name="Sierra-Patev S."/>
            <person name="Min B."/>
            <person name="Naranjo-Ortiz M."/>
            <person name="Looney B."/>
            <person name="Konkel Z."/>
            <person name="Slot J.C."/>
            <person name="Sakamoto Y."/>
            <person name="Steenwyk J.L."/>
            <person name="Rokas A."/>
            <person name="Carro J."/>
            <person name="Camarero S."/>
            <person name="Ferreira P."/>
            <person name="Molpeceres G."/>
            <person name="Ruiz-Duenas F.J."/>
            <person name="Serrano A."/>
            <person name="Henrissat B."/>
            <person name="Drula E."/>
            <person name="Hughes K.W."/>
            <person name="Mata J.L."/>
            <person name="Ishikawa N.K."/>
            <person name="Vargas-Isla R."/>
            <person name="Ushijima S."/>
            <person name="Smith C.A."/>
            <person name="Ahrendt S."/>
            <person name="Andreopoulos W."/>
            <person name="He G."/>
            <person name="Labutti K."/>
            <person name="Lipzen A."/>
            <person name="Ng V."/>
            <person name="Riley R."/>
            <person name="Sandor L."/>
            <person name="Barry K."/>
            <person name="Martinez A.T."/>
            <person name="Xiao Y."/>
            <person name="Gibbons J.G."/>
            <person name="Terashima K."/>
            <person name="Grigoriev I.V."/>
            <person name="Hibbett D.S."/>
        </authorList>
    </citation>
    <scope>NUCLEOTIDE SEQUENCE</scope>
    <source>
        <strain evidence="3">JLM2183</strain>
    </source>
</reference>
<feature type="compositionally biased region" description="Acidic residues" evidence="2">
    <location>
        <begin position="125"/>
        <end position="147"/>
    </location>
</feature>
<protein>
    <submittedName>
        <fullName evidence="3">Uncharacterized protein</fullName>
    </submittedName>
</protein>
<dbReference type="EMBL" id="JAOTPV010000007">
    <property type="protein sequence ID" value="KAJ4480228.1"/>
    <property type="molecule type" value="Genomic_DNA"/>
</dbReference>
<proteinExistence type="predicted"/>
<sequence>MSFTFTATETVQERWARLIREQAERARLRQLKIAAQEAAFEEEMESIAKVKADTLRKLAEEEKERNQQRAQALQELQERWDCAARAVLRRTSDQASREPLGSKPKIFKSASVRKRPVSVIGAAPDPDEDPTPGDDEGDDEDEDDNDNDPPLTPSHNCEACLRCVMQGNTINCIMQPGKPHTQACLHCHQQRQQCSWSGENTARRLRRKKP</sequence>